<evidence type="ECO:0008006" key="6">
    <source>
        <dbReference type="Google" id="ProtNLM"/>
    </source>
</evidence>
<protein>
    <recommendedName>
        <fullName evidence="6">DUF4959 domain-containing protein</fullName>
    </recommendedName>
</protein>
<dbReference type="PROSITE" id="PS51257">
    <property type="entry name" value="PROKAR_LIPOPROTEIN"/>
    <property type="match status" value="1"/>
</dbReference>
<evidence type="ECO:0000313" key="5">
    <source>
        <dbReference type="Proteomes" id="UP000032900"/>
    </source>
</evidence>
<dbReference type="STRING" id="1236989.JCM15548_14478"/>
<sequence length="395" mass="44722">MNTKILFPILALVLILLACGEEENVMPPGKVSGVEVIPTNGGAKIICQLPDDSDVLFAKAYYTNTLGQELFAVSSLYNDTLYLKGYNDTEEHTVQVVAVNSSRIQSEPVEVKIRPLISNIEMVKESIEIMPEFGGVKINWTNPAADIVYTWLTYKEEGGEESEPIYLSSSRKNESLIVRGMTTNPKEFFVMVEDFYENKTEKVTKGNHTPIFEEEIDKSLWTLVENLSVDGNAHEGRTAHLWDGEMDYLGSNGQGSYAMISRDNNGGQLNFPLDIVIDLGQDDAVVNRFTLWQRAYWYGNETEYYYYQDENFKAFRLYTSDDKVNWTLIAEHSLEDPRDSEGRVPEDYIKAAIEGHSYNLPSAVELSRYLKLSITENFGSEIYVNVSELTLYGSN</sequence>
<dbReference type="InterPro" id="IPR008979">
    <property type="entry name" value="Galactose-bd-like_sf"/>
</dbReference>
<evidence type="ECO:0000259" key="3">
    <source>
        <dbReference type="Pfam" id="PF17166"/>
    </source>
</evidence>
<dbReference type="Proteomes" id="UP000032900">
    <property type="component" value="Unassembled WGS sequence"/>
</dbReference>
<evidence type="ECO:0000313" key="4">
    <source>
        <dbReference type="EMBL" id="GAO27640.1"/>
    </source>
</evidence>
<dbReference type="AlphaFoldDB" id="A0A0E9LS02"/>
<evidence type="ECO:0000259" key="1">
    <source>
        <dbReference type="Pfam" id="PF16323"/>
    </source>
</evidence>
<keyword evidence="5" id="KW-1185">Reference proteome</keyword>
<feature type="domain" description="DUF5000" evidence="2">
    <location>
        <begin position="260"/>
        <end position="393"/>
    </location>
</feature>
<dbReference type="SUPFAM" id="SSF49785">
    <property type="entry name" value="Galactose-binding domain-like"/>
    <property type="match status" value="1"/>
</dbReference>
<proteinExistence type="predicted"/>
<dbReference type="InterPro" id="IPR032527">
    <property type="entry name" value="DUF4959"/>
</dbReference>
<dbReference type="EMBL" id="BAZW01000080">
    <property type="protein sequence ID" value="GAO27640.1"/>
    <property type="molecule type" value="Genomic_DNA"/>
</dbReference>
<dbReference type="Gene3D" id="2.60.120.260">
    <property type="entry name" value="Galactose-binding domain-like"/>
    <property type="match status" value="1"/>
</dbReference>
<feature type="domain" description="DUF4959" evidence="1">
    <location>
        <begin position="23"/>
        <end position="115"/>
    </location>
</feature>
<dbReference type="InterPro" id="IPR033431">
    <property type="entry name" value="DUF5126"/>
</dbReference>
<comment type="caution">
    <text evidence="4">The sequence shown here is derived from an EMBL/GenBank/DDBJ whole genome shotgun (WGS) entry which is preliminary data.</text>
</comment>
<dbReference type="Pfam" id="PF16391">
    <property type="entry name" value="DUF5000"/>
    <property type="match status" value="1"/>
</dbReference>
<name>A0A0E9LS02_9BACT</name>
<dbReference type="RefSeq" id="WP_062128573.1">
    <property type="nucleotide sequence ID" value="NZ_BAZW01000080.1"/>
</dbReference>
<organism evidence="4 5">
    <name type="scientific">Geofilum rubicundum JCM 15548</name>
    <dbReference type="NCBI Taxonomy" id="1236989"/>
    <lineage>
        <taxon>Bacteria</taxon>
        <taxon>Pseudomonadati</taxon>
        <taxon>Bacteroidota</taxon>
        <taxon>Bacteroidia</taxon>
        <taxon>Marinilabiliales</taxon>
        <taxon>Marinilabiliaceae</taxon>
        <taxon>Geofilum</taxon>
    </lineage>
</organism>
<evidence type="ECO:0000259" key="2">
    <source>
        <dbReference type="Pfam" id="PF16391"/>
    </source>
</evidence>
<reference evidence="4 5" key="1">
    <citation type="journal article" date="2015" name="Microbes Environ.">
        <title>Distribution and evolution of nitrogen fixation genes in the phylum bacteroidetes.</title>
        <authorList>
            <person name="Inoue J."/>
            <person name="Oshima K."/>
            <person name="Suda W."/>
            <person name="Sakamoto M."/>
            <person name="Iino T."/>
            <person name="Noda S."/>
            <person name="Hongoh Y."/>
            <person name="Hattori M."/>
            <person name="Ohkuma M."/>
        </authorList>
    </citation>
    <scope>NUCLEOTIDE SEQUENCE [LARGE SCALE GENOMIC DNA]</scope>
    <source>
        <strain evidence="4">JCM 15548</strain>
    </source>
</reference>
<gene>
    <name evidence="4" type="ORF">JCM15548_14478</name>
</gene>
<dbReference type="Pfam" id="PF17166">
    <property type="entry name" value="DUF5126"/>
    <property type="match status" value="1"/>
</dbReference>
<dbReference type="Pfam" id="PF16323">
    <property type="entry name" value="DUF4959"/>
    <property type="match status" value="1"/>
</dbReference>
<feature type="domain" description="DUF5126" evidence="3">
    <location>
        <begin position="118"/>
        <end position="219"/>
    </location>
</feature>
<accession>A0A0E9LS02</accession>
<dbReference type="InterPro" id="IPR032164">
    <property type="entry name" value="DUF5000"/>
</dbReference>